<protein>
    <submittedName>
        <fullName evidence="1">TPR repeat methyltransferase</fullName>
    </submittedName>
</protein>
<dbReference type="Proteomes" id="UP001185092">
    <property type="component" value="Unassembled WGS sequence"/>
</dbReference>
<dbReference type="GO" id="GO:0008168">
    <property type="term" value="F:methyltransferase activity"/>
    <property type="evidence" value="ECO:0007669"/>
    <property type="project" value="UniProtKB-KW"/>
</dbReference>
<proteinExistence type="predicted"/>
<dbReference type="InterPro" id="IPR029063">
    <property type="entry name" value="SAM-dependent_MTases_sf"/>
</dbReference>
<keyword evidence="1" id="KW-0489">Methyltransferase</keyword>
<evidence type="ECO:0000313" key="1">
    <source>
        <dbReference type="EMBL" id="MDR6240492.1"/>
    </source>
</evidence>
<keyword evidence="1" id="KW-0808">Transferase</keyword>
<dbReference type="Gene3D" id="3.40.50.150">
    <property type="entry name" value="Vaccinia Virus protein VP39"/>
    <property type="match status" value="1"/>
</dbReference>
<accession>A0AAE4BU96</accession>
<name>A0AAE4BU96_9BACT</name>
<dbReference type="GO" id="GO:0032259">
    <property type="term" value="P:methylation"/>
    <property type="evidence" value="ECO:0007669"/>
    <property type="project" value="UniProtKB-KW"/>
</dbReference>
<dbReference type="AlphaFoldDB" id="A0AAE4BU96"/>
<gene>
    <name evidence="1" type="ORF">HNQ88_003568</name>
</gene>
<sequence length="244" mass="27886">MKQSEVNNENKHIWDINAEEWDQHMGDEGNQWHKELIAPETERLLGMKTGERLLDIGCGNGLFARRMARKGVEVTAFDFSGENIEKAKKYNTEHIKYMVLDATSSSDLSKLKNVEYDGLVSNMVFMDMPNIECLFENVADLMTDKGSFVFSIQHPCFNSEFAQTKENGNLELSDYMANSTSKGIAIPSQKIEQYYFHRPISYYMNLGFDHGLVVSGFAEPVFAKEVNGFFSKFPPVMIIRMSKR</sequence>
<organism evidence="1 2">
    <name type="scientific">Aureibacter tunicatorum</name>
    <dbReference type="NCBI Taxonomy" id="866807"/>
    <lineage>
        <taxon>Bacteria</taxon>
        <taxon>Pseudomonadati</taxon>
        <taxon>Bacteroidota</taxon>
        <taxon>Cytophagia</taxon>
        <taxon>Cytophagales</taxon>
        <taxon>Persicobacteraceae</taxon>
        <taxon>Aureibacter</taxon>
    </lineage>
</organism>
<reference evidence="1" key="1">
    <citation type="submission" date="2023-07" db="EMBL/GenBank/DDBJ databases">
        <title>Genomic Encyclopedia of Type Strains, Phase IV (KMG-IV): sequencing the most valuable type-strain genomes for metagenomic binning, comparative biology and taxonomic classification.</title>
        <authorList>
            <person name="Goeker M."/>
        </authorList>
    </citation>
    <scope>NUCLEOTIDE SEQUENCE</scope>
    <source>
        <strain evidence="1">DSM 26174</strain>
    </source>
</reference>
<dbReference type="CDD" id="cd02440">
    <property type="entry name" value="AdoMet_MTases"/>
    <property type="match status" value="1"/>
</dbReference>
<dbReference type="EMBL" id="JAVDQD010000005">
    <property type="protein sequence ID" value="MDR6240492.1"/>
    <property type="molecule type" value="Genomic_DNA"/>
</dbReference>
<comment type="caution">
    <text evidence="1">The sequence shown here is derived from an EMBL/GenBank/DDBJ whole genome shotgun (WGS) entry which is preliminary data.</text>
</comment>
<keyword evidence="2" id="KW-1185">Reference proteome</keyword>
<dbReference type="SUPFAM" id="SSF53335">
    <property type="entry name" value="S-adenosyl-L-methionine-dependent methyltransferases"/>
    <property type="match status" value="1"/>
</dbReference>
<dbReference type="PANTHER" id="PTHR43861">
    <property type="entry name" value="TRANS-ACONITATE 2-METHYLTRANSFERASE-RELATED"/>
    <property type="match status" value="1"/>
</dbReference>
<dbReference type="Pfam" id="PF13489">
    <property type="entry name" value="Methyltransf_23"/>
    <property type="match status" value="1"/>
</dbReference>
<evidence type="ECO:0000313" key="2">
    <source>
        <dbReference type="Proteomes" id="UP001185092"/>
    </source>
</evidence>
<dbReference type="RefSeq" id="WP_309940473.1">
    <property type="nucleotide sequence ID" value="NZ_AP025306.1"/>
</dbReference>